<dbReference type="SUPFAM" id="SSF55729">
    <property type="entry name" value="Acyl-CoA N-acyltransferases (Nat)"/>
    <property type="match status" value="1"/>
</dbReference>
<comment type="caution">
    <text evidence="4">The sequence shown here is derived from an EMBL/GenBank/DDBJ whole genome shotgun (WGS) entry which is preliminary data.</text>
</comment>
<keyword evidence="1" id="KW-0808">Transferase</keyword>
<dbReference type="GO" id="GO:0016747">
    <property type="term" value="F:acyltransferase activity, transferring groups other than amino-acyl groups"/>
    <property type="evidence" value="ECO:0007669"/>
    <property type="project" value="InterPro"/>
</dbReference>
<protein>
    <submittedName>
        <fullName evidence="4">GNAT family N-acetyltransferase</fullName>
    </submittedName>
</protein>
<dbReference type="AlphaFoldDB" id="A0A9Q6N5A4"/>
<evidence type="ECO:0000259" key="3">
    <source>
        <dbReference type="PROSITE" id="PS51186"/>
    </source>
</evidence>
<dbReference type="Gene3D" id="3.40.630.30">
    <property type="match status" value="1"/>
</dbReference>
<evidence type="ECO:0000313" key="4">
    <source>
        <dbReference type="EMBL" id="PYC28017.1"/>
    </source>
</evidence>
<evidence type="ECO:0000256" key="2">
    <source>
        <dbReference type="ARBA" id="ARBA00023315"/>
    </source>
</evidence>
<dbReference type="RefSeq" id="WP_110653764.1">
    <property type="nucleotide sequence ID" value="NZ_QJRN01000039.1"/>
</dbReference>
<keyword evidence="2" id="KW-0012">Acyltransferase</keyword>
<sequence length="152" mass="16548">MSDSEQAPESGTSRVIREARPDDVPAMLGFDAYAQSHASRGQALREAVGRGQVWVELACDRIAGYVLLNHDFFDQGFVSLVVVAPGQQRQGVAQRLLAAAEKACRTSKLFTSTNRSNRAAQGLLAKAGFRPSGVVENLDEDDPELIFFKPVR</sequence>
<feature type="domain" description="N-acetyltransferase" evidence="3">
    <location>
        <begin position="14"/>
        <end position="152"/>
    </location>
</feature>
<reference evidence="4 5" key="1">
    <citation type="submission" date="2018-06" db="EMBL/GenBank/DDBJ databases">
        <title>Pseudomonas diversity within urban Lake Michigan freshwaters.</title>
        <authorList>
            <person name="Batrich M."/>
            <person name="Hatzopoulos T."/>
            <person name="Putonti C."/>
        </authorList>
    </citation>
    <scope>NUCLEOTIDE SEQUENCE [LARGE SCALE GENOMIC DNA]</scope>
    <source>
        <strain evidence="4 5">MB-090624</strain>
    </source>
</reference>
<dbReference type="PANTHER" id="PTHR43877">
    <property type="entry name" value="AMINOALKYLPHOSPHONATE N-ACETYLTRANSFERASE-RELATED-RELATED"/>
    <property type="match status" value="1"/>
</dbReference>
<dbReference type="InterPro" id="IPR000182">
    <property type="entry name" value="GNAT_dom"/>
</dbReference>
<evidence type="ECO:0000256" key="1">
    <source>
        <dbReference type="ARBA" id="ARBA00022679"/>
    </source>
</evidence>
<proteinExistence type="predicted"/>
<dbReference type="EMBL" id="QJRN01000039">
    <property type="protein sequence ID" value="PYC28017.1"/>
    <property type="molecule type" value="Genomic_DNA"/>
</dbReference>
<dbReference type="CDD" id="cd04301">
    <property type="entry name" value="NAT_SF"/>
    <property type="match status" value="1"/>
</dbReference>
<gene>
    <name evidence="4" type="ORF">DMX08_30715</name>
</gene>
<accession>A0A9Q6N5A4</accession>
<dbReference type="InterPro" id="IPR016181">
    <property type="entry name" value="Acyl_CoA_acyltransferase"/>
</dbReference>
<organism evidence="4 5">
    <name type="scientific">Pseudomonas protegens</name>
    <dbReference type="NCBI Taxonomy" id="380021"/>
    <lineage>
        <taxon>Bacteria</taxon>
        <taxon>Pseudomonadati</taxon>
        <taxon>Pseudomonadota</taxon>
        <taxon>Gammaproteobacteria</taxon>
        <taxon>Pseudomonadales</taxon>
        <taxon>Pseudomonadaceae</taxon>
        <taxon>Pseudomonas</taxon>
    </lineage>
</organism>
<evidence type="ECO:0000313" key="5">
    <source>
        <dbReference type="Proteomes" id="UP000248188"/>
    </source>
</evidence>
<name>A0A9Q6N5A4_9PSED</name>
<dbReference type="InterPro" id="IPR050832">
    <property type="entry name" value="Bact_Acetyltransf"/>
</dbReference>
<dbReference type="Pfam" id="PF00583">
    <property type="entry name" value="Acetyltransf_1"/>
    <property type="match status" value="1"/>
</dbReference>
<dbReference type="PROSITE" id="PS51186">
    <property type="entry name" value="GNAT"/>
    <property type="match status" value="1"/>
</dbReference>
<dbReference type="Proteomes" id="UP000248188">
    <property type="component" value="Unassembled WGS sequence"/>
</dbReference>